<feature type="transmembrane region" description="Helical" evidence="1">
    <location>
        <begin position="51"/>
        <end position="76"/>
    </location>
</feature>
<evidence type="ECO:0000313" key="3">
    <source>
        <dbReference type="Proteomes" id="UP000807342"/>
    </source>
</evidence>
<dbReference type="EMBL" id="MU152186">
    <property type="protein sequence ID" value="KAF9440905.1"/>
    <property type="molecule type" value="Genomic_DNA"/>
</dbReference>
<name>A0A9P6BWY7_9AGAR</name>
<gene>
    <name evidence="2" type="ORF">P691DRAFT_816436</name>
</gene>
<sequence>MSGQLLLWEHLNLISTTTVNGVLYGIALSLYVLSVQLFYSQLQAPNQRRHVMFIFAYTSVVMICKIISLTLQTWIVQLAYIDHNTFPRATKEYEEIYLFTQSGGIMADAFNLVIDILTLGIQLWRWLVWVVWMVWIGKVVLG</sequence>
<organism evidence="2 3">
    <name type="scientific">Macrolepiota fuliginosa MF-IS2</name>
    <dbReference type="NCBI Taxonomy" id="1400762"/>
    <lineage>
        <taxon>Eukaryota</taxon>
        <taxon>Fungi</taxon>
        <taxon>Dikarya</taxon>
        <taxon>Basidiomycota</taxon>
        <taxon>Agaricomycotina</taxon>
        <taxon>Agaricomycetes</taxon>
        <taxon>Agaricomycetidae</taxon>
        <taxon>Agaricales</taxon>
        <taxon>Agaricineae</taxon>
        <taxon>Agaricaceae</taxon>
        <taxon>Macrolepiota</taxon>
    </lineage>
</organism>
<dbReference type="AlphaFoldDB" id="A0A9P6BWY7"/>
<feature type="transmembrane region" description="Helical" evidence="1">
    <location>
        <begin position="20"/>
        <end position="39"/>
    </location>
</feature>
<keyword evidence="1" id="KW-0812">Transmembrane</keyword>
<proteinExistence type="predicted"/>
<evidence type="ECO:0000256" key="1">
    <source>
        <dbReference type="SAM" id="Phobius"/>
    </source>
</evidence>
<dbReference type="OrthoDB" id="2796825at2759"/>
<evidence type="ECO:0000313" key="2">
    <source>
        <dbReference type="EMBL" id="KAF9440905.1"/>
    </source>
</evidence>
<feature type="transmembrane region" description="Helical" evidence="1">
    <location>
        <begin position="123"/>
        <end position="141"/>
    </location>
</feature>
<keyword evidence="1" id="KW-0472">Membrane</keyword>
<reference evidence="2" key="1">
    <citation type="submission" date="2020-11" db="EMBL/GenBank/DDBJ databases">
        <authorList>
            <consortium name="DOE Joint Genome Institute"/>
            <person name="Ahrendt S."/>
            <person name="Riley R."/>
            <person name="Andreopoulos W."/>
            <person name="Labutti K."/>
            <person name="Pangilinan J."/>
            <person name="Ruiz-Duenas F.J."/>
            <person name="Barrasa J.M."/>
            <person name="Sanchez-Garcia M."/>
            <person name="Camarero S."/>
            <person name="Miyauchi S."/>
            <person name="Serrano A."/>
            <person name="Linde D."/>
            <person name="Babiker R."/>
            <person name="Drula E."/>
            <person name="Ayuso-Fernandez I."/>
            <person name="Pacheco R."/>
            <person name="Padilla G."/>
            <person name="Ferreira P."/>
            <person name="Barriuso J."/>
            <person name="Kellner H."/>
            <person name="Castanera R."/>
            <person name="Alfaro M."/>
            <person name="Ramirez L."/>
            <person name="Pisabarro A.G."/>
            <person name="Kuo A."/>
            <person name="Tritt A."/>
            <person name="Lipzen A."/>
            <person name="He G."/>
            <person name="Yan M."/>
            <person name="Ng V."/>
            <person name="Cullen D."/>
            <person name="Martin F."/>
            <person name="Rosso M.-N."/>
            <person name="Henrissat B."/>
            <person name="Hibbett D."/>
            <person name="Martinez A.T."/>
            <person name="Grigoriev I.V."/>
        </authorList>
    </citation>
    <scope>NUCLEOTIDE SEQUENCE</scope>
    <source>
        <strain evidence="2">MF-IS2</strain>
    </source>
</reference>
<accession>A0A9P6BWY7</accession>
<comment type="caution">
    <text evidence="2">The sequence shown here is derived from an EMBL/GenBank/DDBJ whole genome shotgun (WGS) entry which is preliminary data.</text>
</comment>
<protein>
    <submittedName>
        <fullName evidence="2">Uncharacterized protein</fullName>
    </submittedName>
</protein>
<keyword evidence="3" id="KW-1185">Reference proteome</keyword>
<keyword evidence="1" id="KW-1133">Transmembrane helix</keyword>
<dbReference type="Proteomes" id="UP000807342">
    <property type="component" value="Unassembled WGS sequence"/>
</dbReference>